<protein>
    <submittedName>
        <fullName evidence="1">Uncharacterized protein</fullName>
    </submittedName>
</protein>
<reference evidence="1" key="1">
    <citation type="journal article" date="2011" name="Genome Biol.">
        <title>The draft genome of the carcinogenic human liver fluke Clonorchis sinensis.</title>
        <authorList>
            <person name="Wang X."/>
            <person name="Chen W."/>
            <person name="Huang Y."/>
            <person name="Sun J."/>
            <person name="Men J."/>
            <person name="Liu H."/>
            <person name="Luo F."/>
            <person name="Guo L."/>
            <person name="Lv X."/>
            <person name="Deng C."/>
            <person name="Zhou C."/>
            <person name="Fan Y."/>
            <person name="Li X."/>
            <person name="Huang L."/>
            <person name="Hu Y."/>
            <person name="Liang C."/>
            <person name="Hu X."/>
            <person name="Xu J."/>
            <person name="Yu X."/>
        </authorList>
    </citation>
    <scope>NUCLEOTIDE SEQUENCE [LARGE SCALE GENOMIC DNA]</scope>
    <source>
        <strain evidence="1">Henan</strain>
    </source>
</reference>
<reference key="2">
    <citation type="submission" date="2011-10" db="EMBL/GenBank/DDBJ databases">
        <title>The genome and transcriptome sequence of Clonorchis sinensis provide insights into the carcinogenic liver fluke.</title>
        <authorList>
            <person name="Wang X."/>
            <person name="Huang Y."/>
            <person name="Chen W."/>
            <person name="Liu H."/>
            <person name="Guo L."/>
            <person name="Chen Y."/>
            <person name="Luo F."/>
            <person name="Zhou W."/>
            <person name="Sun J."/>
            <person name="Mao Q."/>
            <person name="Liang P."/>
            <person name="Zhou C."/>
            <person name="Tian Y."/>
            <person name="Men J."/>
            <person name="Lv X."/>
            <person name="Huang L."/>
            <person name="Zhou J."/>
            <person name="Hu Y."/>
            <person name="Li R."/>
            <person name="Zhang F."/>
            <person name="Lei H."/>
            <person name="Li X."/>
            <person name="Hu X."/>
            <person name="Liang C."/>
            <person name="Xu J."/>
            <person name="Wu Z."/>
            <person name="Yu X."/>
        </authorList>
    </citation>
    <scope>NUCLEOTIDE SEQUENCE</scope>
    <source>
        <strain>Henan</strain>
    </source>
</reference>
<keyword evidence="2" id="KW-1185">Reference proteome</keyword>
<dbReference type="Proteomes" id="UP000008909">
    <property type="component" value="Unassembled WGS sequence"/>
</dbReference>
<organism evidence="1 2">
    <name type="scientific">Clonorchis sinensis</name>
    <name type="common">Chinese liver fluke</name>
    <dbReference type="NCBI Taxonomy" id="79923"/>
    <lineage>
        <taxon>Eukaryota</taxon>
        <taxon>Metazoa</taxon>
        <taxon>Spiralia</taxon>
        <taxon>Lophotrochozoa</taxon>
        <taxon>Platyhelminthes</taxon>
        <taxon>Trematoda</taxon>
        <taxon>Digenea</taxon>
        <taxon>Opisthorchiida</taxon>
        <taxon>Opisthorchiata</taxon>
        <taxon>Opisthorchiidae</taxon>
        <taxon>Clonorchis</taxon>
    </lineage>
</organism>
<evidence type="ECO:0000313" key="2">
    <source>
        <dbReference type="Proteomes" id="UP000008909"/>
    </source>
</evidence>
<accession>G7Y5S5</accession>
<proteinExistence type="predicted"/>
<sequence length="233" mass="25894">MAARHRKGVTAGQFLQLINHKPGNVGSSCFSIRHRKSIRGDVFLDFEGTFDPVDRSIFLNTLAHQGMPRKFMNIVRSLYSDFRNLSNKSWFYGSEASVLDTDAMLSMMMGKAYVKEALFIQYRVLGSMVNDLVVGMVVRDLSLAIRVQGLSTKTDTAVRQAFHSATGYVCLTSTNKQKCVKACPLAPKADILATFNFRTLSEAGQQAAVADPTPVFRLLTGTLRHRENGEDDF</sequence>
<dbReference type="EMBL" id="DF142881">
    <property type="protein sequence ID" value="GAA48311.1"/>
    <property type="molecule type" value="Genomic_DNA"/>
</dbReference>
<name>G7Y5S5_CLOSI</name>
<evidence type="ECO:0000313" key="1">
    <source>
        <dbReference type="EMBL" id="GAA48311.1"/>
    </source>
</evidence>
<gene>
    <name evidence="1" type="ORF">CLF_101449</name>
</gene>
<dbReference type="AlphaFoldDB" id="G7Y5S5"/>